<dbReference type="PATRIC" id="fig|1230338.3.peg.127"/>
<dbReference type="AlphaFoldDB" id="L2F7I8"/>
<dbReference type="EMBL" id="ANIN01000001">
    <property type="protein sequence ID" value="ELA08870.1"/>
    <property type="molecule type" value="Genomic_DNA"/>
</dbReference>
<evidence type="ECO:0008006" key="3">
    <source>
        <dbReference type="Google" id="ProtNLM"/>
    </source>
</evidence>
<keyword evidence="2" id="KW-1185">Reference proteome</keyword>
<dbReference type="RefSeq" id="WP_009501246.1">
    <property type="nucleotide sequence ID" value="NZ_ANIN01000001.1"/>
</dbReference>
<accession>L2F7I8</accession>
<dbReference type="eggNOG" id="ENOG502Z82H">
    <property type="taxonomic scope" value="Bacteria"/>
</dbReference>
<evidence type="ECO:0000313" key="2">
    <source>
        <dbReference type="Proteomes" id="UP000023795"/>
    </source>
</evidence>
<name>L2F7I8_9GAMM</name>
<dbReference type="Pfam" id="PF07759">
    <property type="entry name" value="DUF1615"/>
    <property type="match status" value="1"/>
</dbReference>
<gene>
    <name evidence="1" type="ORF">MOMA_00620</name>
</gene>
<dbReference type="OrthoDB" id="596976at2"/>
<sequence>MKLPLFFVKKSQYCLTLVLGCFLLTGCDKIKDLIQTKPSIPTYTATQIAKFMPNRNQDKQAWATDIEAIFNTLDIERNANNVCSVIAVIDQESNFQADPPVKNLGKTSLNALNEKLDEKLGKNLALFFRNMLKQQPSVDNSFEKQILAVKTEQQLDKIYHQMFQYFSEKYYAGTITQFSKLVGSDIVEKLDPITTLGSMQVHINYARDNRRDKGDNQSLRQDLYSQYGGLYYGIHRLMHYKADYQNPLYRFADYNAGMYSSRNAGFQKMLSELSQHNLDFDGDLLIYKSGANISNALSQSEKALQAMAEQGFLQLTPRQIRNDLTKEKSQKFADTEIYHTIGSLYKMKTGKDPIGEMMPEVVISGVKLSKDYNTKWYANNVKRRYQACLKRIETNT</sequence>
<reference evidence="1 2" key="1">
    <citation type="journal article" date="2013" name="Genome Announc.">
        <title>Genome Sequence of Moraxella macacae 0408225, a Novel Bacterial Species Isolated from a Cynomolgus Macaque with Epistaxis.</title>
        <authorList>
            <person name="Ladner J.T."/>
            <person name="Whitehouse C.A."/>
            <person name="Koroleva G.I."/>
            <person name="Palacios G.F."/>
        </authorList>
    </citation>
    <scope>NUCLEOTIDE SEQUENCE [LARGE SCALE GENOMIC DNA]</scope>
    <source>
        <strain evidence="1 2">0408225</strain>
    </source>
</reference>
<dbReference type="InterPro" id="IPR011673">
    <property type="entry name" value="DUF1615"/>
</dbReference>
<dbReference type="PROSITE" id="PS51257">
    <property type="entry name" value="PROKAR_LIPOPROTEIN"/>
    <property type="match status" value="1"/>
</dbReference>
<comment type="caution">
    <text evidence="1">The sequence shown here is derived from an EMBL/GenBank/DDBJ whole genome shotgun (WGS) entry which is preliminary data.</text>
</comment>
<protein>
    <recommendedName>
        <fullName evidence="3">Lipoprotein</fullName>
    </recommendedName>
</protein>
<organism evidence="1 2">
    <name type="scientific">Moraxella macacae 0408225</name>
    <dbReference type="NCBI Taxonomy" id="1230338"/>
    <lineage>
        <taxon>Bacteria</taxon>
        <taxon>Pseudomonadati</taxon>
        <taxon>Pseudomonadota</taxon>
        <taxon>Gammaproteobacteria</taxon>
        <taxon>Moraxellales</taxon>
        <taxon>Moraxellaceae</taxon>
        <taxon>Moraxella</taxon>
    </lineage>
</organism>
<evidence type="ECO:0000313" key="1">
    <source>
        <dbReference type="EMBL" id="ELA08870.1"/>
    </source>
</evidence>
<dbReference type="STRING" id="1230338.MOMA_00620"/>
<dbReference type="Proteomes" id="UP000023795">
    <property type="component" value="Unassembled WGS sequence"/>
</dbReference>
<proteinExistence type="predicted"/>